<gene>
    <name evidence="1" type="ORF">S01H1_67616</name>
</gene>
<comment type="caution">
    <text evidence="1">The sequence shown here is derived from an EMBL/GenBank/DDBJ whole genome shotgun (WGS) entry which is preliminary data.</text>
</comment>
<sequence length="57" mass="6507">GIDDFNYDEIGVRGTLSFNKSPVYTDIPWDAIWAMALSHGGRPREWKESLPKDIILD</sequence>
<dbReference type="AlphaFoldDB" id="X0XTC1"/>
<evidence type="ECO:0000313" key="1">
    <source>
        <dbReference type="EMBL" id="GAG39898.1"/>
    </source>
</evidence>
<accession>X0XTC1</accession>
<feature type="non-terminal residue" evidence="1">
    <location>
        <position position="1"/>
    </location>
</feature>
<proteinExistence type="predicted"/>
<reference evidence="1" key="1">
    <citation type="journal article" date="2014" name="Front. Microbiol.">
        <title>High frequency of phylogenetically diverse reductive dehalogenase-homologous genes in deep subseafloor sedimentary metagenomes.</title>
        <authorList>
            <person name="Kawai M."/>
            <person name="Futagami T."/>
            <person name="Toyoda A."/>
            <person name="Takaki Y."/>
            <person name="Nishi S."/>
            <person name="Hori S."/>
            <person name="Arai W."/>
            <person name="Tsubouchi T."/>
            <person name="Morono Y."/>
            <person name="Uchiyama I."/>
            <person name="Ito T."/>
            <person name="Fujiyama A."/>
            <person name="Inagaki F."/>
            <person name="Takami H."/>
        </authorList>
    </citation>
    <scope>NUCLEOTIDE SEQUENCE</scope>
    <source>
        <strain evidence="1">Expedition CK06-06</strain>
    </source>
</reference>
<protein>
    <submittedName>
        <fullName evidence="1">Uncharacterized protein</fullName>
    </submittedName>
</protein>
<name>X0XTC1_9ZZZZ</name>
<dbReference type="EMBL" id="BARS01044798">
    <property type="protein sequence ID" value="GAG39898.1"/>
    <property type="molecule type" value="Genomic_DNA"/>
</dbReference>
<organism evidence="1">
    <name type="scientific">marine sediment metagenome</name>
    <dbReference type="NCBI Taxonomy" id="412755"/>
    <lineage>
        <taxon>unclassified sequences</taxon>
        <taxon>metagenomes</taxon>
        <taxon>ecological metagenomes</taxon>
    </lineage>
</organism>